<name>W4JPV0_HETIT</name>
<keyword evidence="3" id="KW-1185">Reference proteome</keyword>
<feature type="signal peptide" evidence="1">
    <location>
        <begin position="1"/>
        <end position="26"/>
    </location>
</feature>
<evidence type="ECO:0000313" key="3">
    <source>
        <dbReference type="Proteomes" id="UP000030671"/>
    </source>
</evidence>
<evidence type="ECO:0000313" key="2">
    <source>
        <dbReference type="EMBL" id="ETW75110.1"/>
    </source>
</evidence>
<dbReference type="RefSeq" id="XP_009552562.1">
    <property type="nucleotide sequence ID" value="XM_009554267.1"/>
</dbReference>
<dbReference type="AlphaFoldDB" id="W4JPV0"/>
<gene>
    <name evidence="2" type="ORF">HETIRDRAFT_120417</name>
</gene>
<keyword evidence="1" id="KW-0732">Signal</keyword>
<dbReference type="InParanoid" id="W4JPV0"/>
<accession>W4JPV0</accession>
<feature type="chain" id="PRO_5004843998" evidence="1">
    <location>
        <begin position="27"/>
        <end position="150"/>
    </location>
</feature>
<dbReference type="EMBL" id="KI925466">
    <property type="protein sequence ID" value="ETW75110.1"/>
    <property type="molecule type" value="Genomic_DNA"/>
</dbReference>
<organism evidence="2 3">
    <name type="scientific">Heterobasidion irregulare (strain TC 32-1)</name>
    <dbReference type="NCBI Taxonomy" id="747525"/>
    <lineage>
        <taxon>Eukaryota</taxon>
        <taxon>Fungi</taxon>
        <taxon>Dikarya</taxon>
        <taxon>Basidiomycota</taxon>
        <taxon>Agaricomycotina</taxon>
        <taxon>Agaricomycetes</taxon>
        <taxon>Russulales</taxon>
        <taxon>Bondarzewiaceae</taxon>
        <taxon>Heterobasidion</taxon>
        <taxon>Heterobasidion annosum species complex</taxon>
    </lineage>
</organism>
<dbReference type="Proteomes" id="UP000030671">
    <property type="component" value="Unassembled WGS sequence"/>
</dbReference>
<proteinExistence type="predicted"/>
<dbReference type="GeneID" id="20666696"/>
<reference evidence="2 3" key="1">
    <citation type="journal article" date="2012" name="New Phytol.">
        <title>Insight into trade-off between wood decay and parasitism from the genome of a fungal forest pathogen.</title>
        <authorList>
            <person name="Olson A."/>
            <person name="Aerts A."/>
            <person name="Asiegbu F."/>
            <person name="Belbahri L."/>
            <person name="Bouzid O."/>
            <person name="Broberg A."/>
            <person name="Canback B."/>
            <person name="Coutinho P.M."/>
            <person name="Cullen D."/>
            <person name="Dalman K."/>
            <person name="Deflorio G."/>
            <person name="van Diepen L.T."/>
            <person name="Dunand C."/>
            <person name="Duplessis S."/>
            <person name="Durling M."/>
            <person name="Gonthier P."/>
            <person name="Grimwood J."/>
            <person name="Fossdal C.G."/>
            <person name="Hansson D."/>
            <person name="Henrissat B."/>
            <person name="Hietala A."/>
            <person name="Himmelstrand K."/>
            <person name="Hoffmeister D."/>
            <person name="Hogberg N."/>
            <person name="James T.Y."/>
            <person name="Karlsson M."/>
            <person name="Kohler A."/>
            <person name="Kues U."/>
            <person name="Lee Y.H."/>
            <person name="Lin Y.C."/>
            <person name="Lind M."/>
            <person name="Lindquist E."/>
            <person name="Lombard V."/>
            <person name="Lucas S."/>
            <person name="Lunden K."/>
            <person name="Morin E."/>
            <person name="Murat C."/>
            <person name="Park J."/>
            <person name="Raffaello T."/>
            <person name="Rouze P."/>
            <person name="Salamov A."/>
            <person name="Schmutz J."/>
            <person name="Solheim H."/>
            <person name="Stahlberg J."/>
            <person name="Velez H."/>
            <person name="de Vries R.P."/>
            <person name="Wiebenga A."/>
            <person name="Woodward S."/>
            <person name="Yakovlev I."/>
            <person name="Garbelotto M."/>
            <person name="Martin F."/>
            <person name="Grigoriev I.V."/>
            <person name="Stenlid J."/>
        </authorList>
    </citation>
    <scope>NUCLEOTIDE SEQUENCE [LARGE SCALE GENOMIC DNA]</scope>
    <source>
        <strain evidence="2 3">TC 32-1</strain>
    </source>
</reference>
<sequence>MKPPRSAAQWGSILFLNLDLSDLASARHAAAEFMRKILDDAGTRWSIQHKCTHTVKSEGLIHKVRVVHMSSNGHELLSMPGGTDWTAPRLENEGVAARRRLGLWKLYGMSKLRNVLFSVSPSGTWTYCFESFRFDIRIHTLRDGLDLATF</sequence>
<protein>
    <submittedName>
        <fullName evidence="2">Uncharacterized protein</fullName>
    </submittedName>
</protein>
<dbReference type="OrthoDB" id="191139at2759"/>
<dbReference type="HOGENOM" id="CLU_1740746_0_0_1"/>
<dbReference type="KEGG" id="hir:HETIRDRAFT_120417"/>
<evidence type="ECO:0000256" key="1">
    <source>
        <dbReference type="SAM" id="SignalP"/>
    </source>
</evidence>